<dbReference type="GeneID" id="96605694"/>
<reference evidence="2 4" key="1">
    <citation type="submission" date="2016-04" db="EMBL/GenBank/DDBJ databases">
        <title>Complete genome sequencing and analysis of CBMB27, Methylobacterium phyllosphaerae isolated from leaf tissues of rice (Oryza sativa L.).</title>
        <authorList>
            <person name="Lee Y."/>
            <person name="Hwangbo K."/>
            <person name="Chung H."/>
            <person name="Yoo J."/>
            <person name="Kim K.Y."/>
            <person name="Sa T.M."/>
            <person name="Um Y."/>
            <person name="Madhaiyan M."/>
        </authorList>
    </citation>
    <scope>NUCLEOTIDE SEQUENCE [LARGE SCALE GENOMIC DNA]</scope>
    <source>
        <strain evidence="2 4">CBMB27</strain>
    </source>
</reference>
<name>A0AAE8L9B3_9HYPH</name>
<gene>
    <name evidence="2" type="ORF">MCBMB27_03709</name>
    <name evidence="3" type="ORF">SAMN05192567_1354</name>
</gene>
<dbReference type="KEGG" id="mphy:MCBMB27_03709"/>
<evidence type="ECO:0000313" key="2">
    <source>
        <dbReference type="EMBL" id="APT33000.1"/>
    </source>
</evidence>
<keyword evidence="1" id="KW-0732">Signal</keyword>
<feature type="signal peptide" evidence="1">
    <location>
        <begin position="1"/>
        <end position="21"/>
    </location>
</feature>
<evidence type="ECO:0000313" key="3">
    <source>
        <dbReference type="EMBL" id="SFH59643.1"/>
    </source>
</evidence>
<dbReference type="Proteomes" id="UP000185487">
    <property type="component" value="Chromosome"/>
</dbReference>
<keyword evidence="4" id="KW-1185">Reference proteome</keyword>
<dbReference type="AlphaFoldDB" id="A0AAE8L9B3"/>
<dbReference type="EMBL" id="FOPK01000035">
    <property type="protein sequence ID" value="SFH59643.1"/>
    <property type="molecule type" value="Genomic_DNA"/>
</dbReference>
<organism evidence="3 5">
    <name type="scientific">Methylobacterium phyllosphaerae</name>
    <dbReference type="NCBI Taxonomy" id="418223"/>
    <lineage>
        <taxon>Bacteria</taxon>
        <taxon>Pseudomonadati</taxon>
        <taxon>Pseudomonadota</taxon>
        <taxon>Alphaproteobacteria</taxon>
        <taxon>Hyphomicrobiales</taxon>
        <taxon>Methylobacteriaceae</taxon>
        <taxon>Methylobacterium</taxon>
    </lineage>
</organism>
<protein>
    <submittedName>
        <fullName evidence="3">Uncharacterized protein</fullName>
    </submittedName>
</protein>
<evidence type="ECO:0000313" key="4">
    <source>
        <dbReference type="Proteomes" id="UP000185487"/>
    </source>
</evidence>
<dbReference type="Proteomes" id="UP000199140">
    <property type="component" value="Unassembled WGS sequence"/>
</dbReference>
<accession>A0AAE8L9B3</accession>
<dbReference type="RefSeq" id="WP_236952738.1">
    <property type="nucleotide sequence ID" value="NZ_CP015367.1"/>
</dbReference>
<proteinExistence type="predicted"/>
<feature type="chain" id="PRO_5042098934" evidence="1">
    <location>
        <begin position="22"/>
        <end position="98"/>
    </location>
</feature>
<dbReference type="EMBL" id="CP015367">
    <property type="protein sequence ID" value="APT33000.1"/>
    <property type="molecule type" value="Genomic_DNA"/>
</dbReference>
<evidence type="ECO:0000313" key="5">
    <source>
        <dbReference type="Proteomes" id="UP000199140"/>
    </source>
</evidence>
<evidence type="ECO:0000256" key="1">
    <source>
        <dbReference type="SAM" id="SignalP"/>
    </source>
</evidence>
<reference evidence="3 5" key="2">
    <citation type="submission" date="2016-10" db="EMBL/GenBank/DDBJ databases">
        <authorList>
            <person name="Varghese N."/>
            <person name="Submissions S."/>
        </authorList>
    </citation>
    <scope>NUCLEOTIDE SEQUENCE [LARGE SCALE GENOMIC DNA]</scope>
    <source>
        <strain evidence="3 5">CBMB27</strain>
    </source>
</reference>
<sequence length="98" mass="11025">MQTKLIIVLIALTCGTLPADAARLTMDDKASLWPRASMTDKIDFSSRMGRAFHTLSPKLDEAYFMRCLEETANIGDTKELRLEEMVRACISLVRDEGE</sequence>